<proteinExistence type="predicted"/>
<comment type="caution">
    <text evidence="1">The sequence shown here is derived from an EMBL/GenBank/DDBJ whole genome shotgun (WGS) entry which is preliminary data.</text>
</comment>
<keyword evidence="2" id="KW-1185">Reference proteome</keyword>
<accession>A0ABV4NT69</accession>
<dbReference type="RefSeq" id="WP_371844985.1">
    <property type="nucleotide sequence ID" value="NZ_JBGMEL010000033.1"/>
</dbReference>
<name>A0ABV4NT69_9GAMM</name>
<evidence type="ECO:0000313" key="2">
    <source>
        <dbReference type="Proteomes" id="UP001569414"/>
    </source>
</evidence>
<dbReference type="Proteomes" id="UP001569414">
    <property type="component" value="Unassembled WGS sequence"/>
</dbReference>
<protein>
    <submittedName>
        <fullName evidence="1">Uncharacterized protein</fullName>
    </submittedName>
</protein>
<sequence length="86" mass="9037">MGGSCIGQDQPSGSCGNIVVNYLAAAVDSKPIKSFKYSGFLVSDLKLDGDLIQLRGKKLGKDDPSCCPSIDAESTIKISKNGFIPQ</sequence>
<reference evidence="1 2" key="1">
    <citation type="submission" date="2024-08" db="EMBL/GenBank/DDBJ databases">
        <authorList>
            <person name="Ishaq N."/>
        </authorList>
    </citation>
    <scope>NUCLEOTIDE SEQUENCE [LARGE SCALE GENOMIC DNA]</scope>
    <source>
        <strain evidence="1 2">JCM 30400</strain>
    </source>
</reference>
<gene>
    <name evidence="1" type="ORF">ACCI51_18930</name>
</gene>
<evidence type="ECO:0000313" key="1">
    <source>
        <dbReference type="EMBL" id="MFA0792615.1"/>
    </source>
</evidence>
<dbReference type="EMBL" id="JBGMEL010000033">
    <property type="protein sequence ID" value="MFA0792615.1"/>
    <property type="molecule type" value="Genomic_DNA"/>
</dbReference>
<organism evidence="1 2">
    <name type="scientific">Microbulbifer echini</name>
    <dbReference type="NCBI Taxonomy" id="1529067"/>
    <lineage>
        <taxon>Bacteria</taxon>
        <taxon>Pseudomonadati</taxon>
        <taxon>Pseudomonadota</taxon>
        <taxon>Gammaproteobacteria</taxon>
        <taxon>Cellvibrionales</taxon>
        <taxon>Microbulbiferaceae</taxon>
        <taxon>Microbulbifer</taxon>
    </lineage>
</organism>